<dbReference type="GeneID" id="115824675"/>
<organism evidence="6 7">
    <name type="scientific">Chanos chanos</name>
    <name type="common">Milkfish</name>
    <name type="synonym">Mugil chanos</name>
    <dbReference type="NCBI Taxonomy" id="29144"/>
    <lineage>
        <taxon>Eukaryota</taxon>
        <taxon>Metazoa</taxon>
        <taxon>Chordata</taxon>
        <taxon>Craniata</taxon>
        <taxon>Vertebrata</taxon>
        <taxon>Euteleostomi</taxon>
        <taxon>Actinopterygii</taxon>
        <taxon>Neopterygii</taxon>
        <taxon>Teleostei</taxon>
        <taxon>Ostariophysi</taxon>
        <taxon>Gonorynchiformes</taxon>
        <taxon>Chanidae</taxon>
        <taxon>Chanos</taxon>
    </lineage>
</organism>
<dbReference type="FunCoup" id="A0A6J2WKW7">
    <property type="interactions" value="1276"/>
</dbReference>
<dbReference type="InterPro" id="IPR056269">
    <property type="entry name" value="CUB_CDCP1_2nd_5th"/>
</dbReference>
<dbReference type="Pfam" id="PF23667">
    <property type="entry name" value="CUB_CDCP1_1"/>
    <property type="match status" value="1"/>
</dbReference>
<feature type="domain" description="CDCP1 third and sixth CUB" evidence="3">
    <location>
        <begin position="237"/>
        <end position="335"/>
    </location>
</feature>
<feature type="transmembrane region" description="Helical" evidence="2">
    <location>
        <begin position="668"/>
        <end position="694"/>
    </location>
</feature>
<keyword evidence="6" id="KW-1185">Reference proteome</keyword>
<proteinExistence type="predicted"/>
<evidence type="ECO:0000259" key="5">
    <source>
        <dbReference type="Pfam" id="PF23668"/>
    </source>
</evidence>
<dbReference type="InterPro" id="IPR056266">
    <property type="entry name" value="CDCP1_CUB_3rd_6th"/>
</dbReference>
<feature type="domain" description="CDCP1 second and fifth CUB" evidence="5">
    <location>
        <begin position="123"/>
        <end position="227"/>
    </location>
</feature>
<evidence type="ECO:0000313" key="7">
    <source>
        <dbReference type="RefSeq" id="XP_030644292.1"/>
    </source>
</evidence>
<dbReference type="PANTHER" id="PTHR14477:SF1">
    <property type="entry name" value="CUB DOMAIN-CONTAINING PROTEIN 1"/>
    <property type="match status" value="1"/>
</dbReference>
<dbReference type="InterPro" id="IPR038811">
    <property type="entry name" value="CDCP1"/>
</dbReference>
<dbReference type="AlphaFoldDB" id="A0A6J2WKW7"/>
<feature type="domain" description="CDCP1 second and fifth CUB" evidence="5">
    <location>
        <begin position="441"/>
        <end position="522"/>
    </location>
</feature>
<keyword evidence="2" id="KW-0812">Transmembrane</keyword>
<evidence type="ECO:0000259" key="3">
    <source>
        <dbReference type="Pfam" id="PF23665"/>
    </source>
</evidence>
<sequence>MFLFYYYYYSETRVSCGELGGNMLSMINVLGLILLLVTPVTEGRTIGVAPDPNTIVIISRSPEGPECNVCKGEASTGPCNTELTLREPANTNVTFTCSNPEDYYTVEVNRELDCTEIDCGKHDIHPEASLYPDFNRTFTWDMKVQGTRAFQLDFPEPGMRQIPPEETCPNKHTYTITTYQRTGPATIGTFCRNGTISTIQVQYRGRVSLALPRKMELNPSNFRVSVGPETDKLLVVNASLPWGQSNTEFFTPNYPKGIPTEDLVRWNFGVPTMHNFSVTFLQQTEPQCTSGTVGLEYQQGNKQPIKKLLTDPQPANQQGNFSLTLSNCVTSKAANAPGLSLKFSVSAFRSGHPHVCVVDLQNKEGLSLQIENTNPQTYCELRMDSVVKEKIIAPAGTSATLSFLDCPSEELRLTATKTIECKDLSSCSVNWSLLSIPSLDSCLPVPLQQFTWMLRVAPHGTIDLSSPEGNLHHSLPGQECNGSISLLVSEAGGSNIGQFCSLPGKGIIRKIQIHSDVNIAATPKSGKYLGQGKGPFFNISFSPEISESMIYSVSLGEASPALLATPNWPGGMQTFSTVSWIVEIPNQKLAELVFANISQPKCDQRHTAVKVQNLGSPEEILSRREDEKFDGKVSISRSFYLNMSNCQPESGHFAVLSKVTLYPKRRKVLGIVVGVVAALLIIMVIILTVVCLVTRKKKRQFNTRSSIYIPRGAPFLPGDASFPKSRSDNESHVYASIDDTMVYGHLLGESNNSESGPDHFNGHQVDTYRTFTGPMDGNPVMKETPADLELETRQSSEHFLDPSESFIPSRPRTPLGPQNSLRYEDRRMMHNELNTFKQPTEPSTIILSPVEPEPEPEPNNGTDCELENVYDAAM</sequence>
<keyword evidence="2" id="KW-1133">Transmembrane helix</keyword>
<dbReference type="Pfam" id="PF23668">
    <property type="entry name" value="CUB_CDCP1_2"/>
    <property type="match status" value="2"/>
</dbReference>
<dbReference type="Proteomes" id="UP000504632">
    <property type="component" value="Chromosome 12"/>
</dbReference>
<dbReference type="CTD" id="560859"/>
<feature type="region of interest" description="Disordered" evidence="1">
    <location>
        <begin position="837"/>
        <end position="864"/>
    </location>
</feature>
<protein>
    <submittedName>
        <fullName evidence="7">CUB domain-containing protein 1</fullName>
    </submittedName>
</protein>
<feature type="domain" description="CDCP1 first CUB" evidence="4">
    <location>
        <begin position="44"/>
        <end position="114"/>
    </location>
</feature>
<feature type="compositionally biased region" description="Polar residues" evidence="1">
    <location>
        <begin position="837"/>
        <end position="846"/>
    </location>
</feature>
<gene>
    <name evidence="7" type="primary">cdcp1b</name>
</gene>
<accession>A0A6J2WKW7</accession>
<evidence type="ECO:0000256" key="1">
    <source>
        <dbReference type="SAM" id="MobiDB-lite"/>
    </source>
</evidence>
<feature type="domain" description="CDCP1 third and sixth CUB" evidence="3">
    <location>
        <begin position="546"/>
        <end position="659"/>
    </location>
</feature>
<evidence type="ECO:0000256" key="2">
    <source>
        <dbReference type="SAM" id="Phobius"/>
    </source>
</evidence>
<dbReference type="InParanoid" id="A0A6J2WKW7"/>
<dbReference type="Pfam" id="PF23665">
    <property type="entry name" value="CDCP1_CUB_6"/>
    <property type="match status" value="2"/>
</dbReference>
<dbReference type="PANTHER" id="PTHR14477">
    <property type="entry name" value="CUB DOMAIN-CONTAINING PROTEIN 1"/>
    <property type="match status" value="1"/>
</dbReference>
<evidence type="ECO:0000313" key="6">
    <source>
        <dbReference type="Proteomes" id="UP000504632"/>
    </source>
</evidence>
<dbReference type="InterPro" id="IPR056268">
    <property type="entry name" value="CUB_CDCP1_1st"/>
</dbReference>
<dbReference type="OrthoDB" id="8960034at2759"/>
<reference evidence="7" key="1">
    <citation type="submission" date="2025-08" db="UniProtKB">
        <authorList>
            <consortium name="RefSeq"/>
        </authorList>
    </citation>
    <scope>IDENTIFICATION</scope>
</reference>
<evidence type="ECO:0000259" key="4">
    <source>
        <dbReference type="Pfam" id="PF23667"/>
    </source>
</evidence>
<name>A0A6J2WKW7_CHACN</name>
<dbReference type="RefSeq" id="XP_030644292.1">
    <property type="nucleotide sequence ID" value="XM_030788432.1"/>
</dbReference>
<keyword evidence="2" id="KW-0472">Membrane</keyword>